<dbReference type="PRINTS" id="PR00862">
    <property type="entry name" value="PROLIGOPTASE"/>
</dbReference>
<dbReference type="InterPro" id="IPR002471">
    <property type="entry name" value="Pept_S9_AS"/>
</dbReference>
<dbReference type="Proteomes" id="UP000515908">
    <property type="component" value="Chromosome 01"/>
</dbReference>
<dbReference type="InterPro" id="IPR002470">
    <property type="entry name" value="Peptidase_S9A"/>
</dbReference>
<dbReference type="Gene3D" id="3.40.50.1820">
    <property type="entry name" value="alpha/beta hydrolase"/>
    <property type="match status" value="1"/>
</dbReference>
<dbReference type="InterPro" id="IPR023302">
    <property type="entry name" value="Pept_S9A_N"/>
</dbReference>
<dbReference type="AlphaFoldDB" id="A0A7G2C0T0"/>
<reference evidence="9 10" key="1">
    <citation type="submission" date="2020-08" db="EMBL/GenBank/DDBJ databases">
        <authorList>
            <person name="Newling K."/>
            <person name="Davey J."/>
            <person name="Forrester S."/>
        </authorList>
    </citation>
    <scope>NUCLEOTIDE SEQUENCE [LARGE SCALE GENOMIC DNA]</scope>
    <source>
        <strain evidence="10">Crithidia deanei Carvalho (ATCC PRA-265)</strain>
    </source>
</reference>
<dbReference type="Pfam" id="PF00326">
    <property type="entry name" value="Peptidase_S9"/>
    <property type="match status" value="1"/>
</dbReference>
<dbReference type="PROSITE" id="PS00708">
    <property type="entry name" value="PRO_ENDOPEP_SER"/>
    <property type="match status" value="1"/>
</dbReference>
<dbReference type="FunFam" id="3.40.50.1820:FF:000005">
    <property type="entry name" value="Prolyl endopeptidase"/>
    <property type="match status" value="1"/>
</dbReference>
<dbReference type="PANTHER" id="PTHR42881:SF2">
    <property type="entry name" value="PROLYL ENDOPEPTIDASE"/>
    <property type="match status" value="1"/>
</dbReference>
<keyword evidence="10" id="KW-1185">Reference proteome</keyword>
<dbReference type="InterPro" id="IPR029058">
    <property type="entry name" value="AB_hydrolase_fold"/>
</dbReference>
<feature type="domain" description="Peptidase S9 prolyl oligopeptidase catalytic" evidence="7">
    <location>
        <begin position="249"/>
        <end position="399"/>
    </location>
</feature>
<dbReference type="InterPro" id="IPR001375">
    <property type="entry name" value="Peptidase_S9_cat"/>
</dbReference>
<organism evidence="9 10">
    <name type="scientific">Angomonas deanei</name>
    <dbReference type="NCBI Taxonomy" id="59799"/>
    <lineage>
        <taxon>Eukaryota</taxon>
        <taxon>Discoba</taxon>
        <taxon>Euglenozoa</taxon>
        <taxon>Kinetoplastea</taxon>
        <taxon>Metakinetoplastina</taxon>
        <taxon>Trypanosomatida</taxon>
        <taxon>Trypanosomatidae</taxon>
        <taxon>Strigomonadinae</taxon>
        <taxon>Angomonas</taxon>
    </lineage>
</organism>
<comment type="catalytic activity">
    <reaction evidence="1">
        <text>Hydrolysis of Pro-|-Xaa &gt;&gt; Ala-|-Xaa in oligopeptides.</text>
        <dbReference type="EC" id="3.4.21.26"/>
    </reaction>
</comment>
<accession>A0A7G2C0T0</accession>
<name>A0A7G2C0T0_9TRYP</name>
<dbReference type="Pfam" id="PF02897">
    <property type="entry name" value="Peptidase_S9_N"/>
    <property type="match status" value="1"/>
</dbReference>
<dbReference type="GO" id="GO:0006508">
    <property type="term" value="P:proteolysis"/>
    <property type="evidence" value="ECO:0007669"/>
    <property type="project" value="UniProtKB-KW"/>
</dbReference>
<dbReference type="Gene3D" id="2.130.10.120">
    <property type="entry name" value="Prolyl oligopeptidase, N-terminal domain"/>
    <property type="match status" value="1"/>
</dbReference>
<evidence type="ECO:0000256" key="6">
    <source>
        <dbReference type="RuleBase" id="RU368024"/>
    </source>
</evidence>
<dbReference type="PANTHER" id="PTHR42881">
    <property type="entry name" value="PROLYL ENDOPEPTIDASE"/>
    <property type="match status" value="1"/>
</dbReference>
<dbReference type="SUPFAM" id="SSF50993">
    <property type="entry name" value="Peptidase/esterase 'gauge' domain"/>
    <property type="match status" value="1"/>
</dbReference>
<evidence type="ECO:0000259" key="8">
    <source>
        <dbReference type="Pfam" id="PF02897"/>
    </source>
</evidence>
<comment type="similarity">
    <text evidence="2 6">Belongs to the peptidase S9A family.</text>
</comment>
<dbReference type="OrthoDB" id="248387at2759"/>
<evidence type="ECO:0000256" key="2">
    <source>
        <dbReference type="ARBA" id="ARBA00005228"/>
    </source>
</evidence>
<evidence type="ECO:0000256" key="4">
    <source>
        <dbReference type="ARBA" id="ARBA00022801"/>
    </source>
</evidence>
<evidence type="ECO:0000256" key="1">
    <source>
        <dbReference type="ARBA" id="ARBA00001070"/>
    </source>
</evidence>
<feature type="domain" description="Peptidase S9A N-terminal" evidence="8">
    <location>
        <begin position="2"/>
        <end position="187"/>
    </location>
</feature>
<evidence type="ECO:0000313" key="9">
    <source>
        <dbReference type="EMBL" id="CAD2213299.1"/>
    </source>
</evidence>
<dbReference type="EMBL" id="LR877145">
    <property type="protein sequence ID" value="CAD2213299.1"/>
    <property type="molecule type" value="Genomic_DNA"/>
</dbReference>
<dbReference type="SUPFAM" id="SSF53474">
    <property type="entry name" value="alpha/beta-Hydrolases"/>
    <property type="match status" value="1"/>
</dbReference>
<dbReference type="EC" id="3.4.21.-" evidence="6"/>
<sequence length="469" mass="52866">MPEFPLYSLSAEMSDCHKYLIVNINDGCEPSNLVWVSALPASVEELKKGELHFEKLINEFVGEYSFLGNDDELFYFSSTRDAPKKKVITLNIKTGEEAVLVEEQSSVLSYAALARQTLLLIYLEDVKDVFYYRRLSETTMRKLDIPIGSVVSLFSKRNKNFVSFKISSFLLPGRSYTFDVEDPEKTLAIFSDDTVAGLDADNFVTEQRFYQSADGTSIPMFIVYKKGCLSPTSPVLLYGYGGFNISLTPSFSPSRIVFLNNLNGVLAVPNIRGGGEYGQAWHDAGRRENKQNCFTDFIEAARFLHKNDIGSPATTAIMGGSNGGLLVAACANQAPEEFSTVVCQVGVLDMYKFHKFTIGHAWVSDYGNPDKEEDFLVQQKYSPIHNVKEGVKYPAILVVPVTTTTVWSLCTRSSTWRRCNTRTPPWVAPFWRVWRWRQVTVRVNPSKIIREAADMYTFIAKHINAEWHA</sequence>
<dbReference type="VEuPathDB" id="TriTrypDB:ADEAN_000074000"/>
<evidence type="ECO:0000313" key="10">
    <source>
        <dbReference type="Proteomes" id="UP000515908"/>
    </source>
</evidence>
<evidence type="ECO:0000256" key="3">
    <source>
        <dbReference type="ARBA" id="ARBA00022670"/>
    </source>
</evidence>
<dbReference type="GO" id="GO:0005829">
    <property type="term" value="C:cytosol"/>
    <property type="evidence" value="ECO:0007669"/>
    <property type="project" value="TreeGrafter"/>
</dbReference>
<dbReference type="GO" id="GO:0070012">
    <property type="term" value="F:oligopeptidase activity"/>
    <property type="evidence" value="ECO:0007669"/>
    <property type="project" value="TreeGrafter"/>
</dbReference>
<evidence type="ECO:0000259" key="7">
    <source>
        <dbReference type="Pfam" id="PF00326"/>
    </source>
</evidence>
<gene>
    <name evidence="9" type="ORF">ADEAN_000074000</name>
</gene>
<evidence type="ECO:0000256" key="5">
    <source>
        <dbReference type="ARBA" id="ARBA00022825"/>
    </source>
</evidence>
<protein>
    <recommendedName>
        <fullName evidence="6">Prolyl endopeptidase</fullName>
        <ecNumber evidence="6">3.4.21.-</ecNumber>
    </recommendedName>
</protein>
<keyword evidence="3 6" id="KW-0645">Protease</keyword>
<dbReference type="GO" id="GO:0004252">
    <property type="term" value="F:serine-type endopeptidase activity"/>
    <property type="evidence" value="ECO:0007669"/>
    <property type="project" value="UniProtKB-UniRule"/>
</dbReference>
<keyword evidence="4 6" id="KW-0378">Hydrolase</keyword>
<dbReference type="InterPro" id="IPR051167">
    <property type="entry name" value="Prolyl_oligopep/macrocyclase"/>
</dbReference>
<proteinExistence type="inferred from homology"/>
<keyword evidence="5 6" id="KW-0720">Serine protease</keyword>